<feature type="domain" description="DUF218" evidence="1">
    <location>
        <begin position="4"/>
        <end position="134"/>
    </location>
</feature>
<evidence type="ECO:0000313" key="2">
    <source>
        <dbReference type="EMBL" id="MRH20546.1"/>
    </source>
</evidence>
<sequence length="154" mass="16231">MGHAILILGAAMRPDGTPGAALVRRARHGAALWRAAPGAMVLASGAQGEAQAIAAICRAEGVPEDRIVLEQSARNTAENIAFSAEILAGLGIVRVTLVSDYYHLPRARLLAARAGLRVVPAAPRHGIGRPHRHAWLVLREAAALVAALSARRRR</sequence>
<dbReference type="AlphaFoldDB" id="A0A844B2F1"/>
<dbReference type="EMBL" id="WJPO01000006">
    <property type="protein sequence ID" value="MRH20546.1"/>
    <property type="molecule type" value="Genomic_DNA"/>
</dbReference>
<name>A0A844B2F1_9RHOB</name>
<dbReference type="CDD" id="cd06259">
    <property type="entry name" value="YdcF-like"/>
    <property type="match status" value="1"/>
</dbReference>
<accession>A0A844B2F1</accession>
<keyword evidence="3" id="KW-1185">Reference proteome</keyword>
<dbReference type="GO" id="GO:0000270">
    <property type="term" value="P:peptidoglycan metabolic process"/>
    <property type="evidence" value="ECO:0007669"/>
    <property type="project" value="TreeGrafter"/>
</dbReference>
<evidence type="ECO:0000259" key="1">
    <source>
        <dbReference type="Pfam" id="PF02698"/>
    </source>
</evidence>
<dbReference type="Pfam" id="PF02698">
    <property type="entry name" value="DUF218"/>
    <property type="match status" value="1"/>
</dbReference>
<comment type="caution">
    <text evidence="2">The sequence shown here is derived from an EMBL/GenBank/DDBJ whole genome shotgun (WGS) entry which is preliminary data.</text>
</comment>
<evidence type="ECO:0000313" key="3">
    <source>
        <dbReference type="Proteomes" id="UP000466730"/>
    </source>
</evidence>
<dbReference type="GO" id="GO:0005886">
    <property type="term" value="C:plasma membrane"/>
    <property type="evidence" value="ECO:0007669"/>
    <property type="project" value="TreeGrafter"/>
</dbReference>
<reference evidence="2 3" key="1">
    <citation type="submission" date="2019-11" db="EMBL/GenBank/DDBJ databases">
        <title>Draft Whole-Genome sequence of the marine photosynthetic bacterium Rhodovulum strictum DSM 11289.</title>
        <authorList>
            <person name="Kyndt J.A."/>
            <person name="Meyer T.E."/>
        </authorList>
    </citation>
    <scope>NUCLEOTIDE SEQUENCE [LARGE SCALE GENOMIC DNA]</scope>
    <source>
        <strain evidence="2 3">DSM 11289</strain>
    </source>
</reference>
<dbReference type="OrthoDB" id="9809813at2"/>
<dbReference type="InterPro" id="IPR051599">
    <property type="entry name" value="Cell_Envelope_Assoc"/>
</dbReference>
<dbReference type="InterPro" id="IPR003848">
    <property type="entry name" value="DUF218"/>
</dbReference>
<dbReference type="PANTHER" id="PTHR30336:SF4">
    <property type="entry name" value="ENVELOPE BIOGENESIS FACTOR ELYC"/>
    <property type="match status" value="1"/>
</dbReference>
<dbReference type="RefSeq" id="WP_153747853.1">
    <property type="nucleotide sequence ID" value="NZ_BAAADI010000008.1"/>
</dbReference>
<organism evidence="2 3">
    <name type="scientific">Rhodovulum strictum</name>
    <dbReference type="NCBI Taxonomy" id="58314"/>
    <lineage>
        <taxon>Bacteria</taxon>
        <taxon>Pseudomonadati</taxon>
        <taxon>Pseudomonadota</taxon>
        <taxon>Alphaproteobacteria</taxon>
        <taxon>Rhodobacterales</taxon>
        <taxon>Paracoccaceae</taxon>
        <taxon>Rhodovulum</taxon>
    </lineage>
</organism>
<proteinExistence type="predicted"/>
<dbReference type="GO" id="GO:0043164">
    <property type="term" value="P:Gram-negative-bacterium-type cell wall biogenesis"/>
    <property type="evidence" value="ECO:0007669"/>
    <property type="project" value="TreeGrafter"/>
</dbReference>
<dbReference type="PANTHER" id="PTHR30336">
    <property type="entry name" value="INNER MEMBRANE PROTEIN, PROBABLE PERMEASE"/>
    <property type="match status" value="1"/>
</dbReference>
<dbReference type="Proteomes" id="UP000466730">
    <property type="component" value="Unassembled WGS sequence"/>
</dbReference>
<dbReference type="Gene3D" id="3.40.50.620">
    <property type="entry name" value="HUPs"/>
    <property type="match status" value="1"/>
</dbReference>
<dbReference type="InterPro" id="IPR014729">
    <property type="entry name" value="Rossmann-like_a/b/a_fold"/>
</dbReference>
<protein>
    <submittedName>
        <fullName evidence="2">YdcF family protein</fullName>
    </submittedName>
</protein>
<gene>
    <name evidence="2" type="ORF">GH815_06035</name>
</gene>